<accession>A0ACB9R8W9</accession>
<gene>
    <name evidence="1" type="ORF">MLD38_012674</name>
</gene>
<sequence length="299" mass="34029">MKKKYRSSPSSVSCPYGTSVIFFILKESLAFIFEMAQLHEDGLREYDVLELCYSETVNMTAKQRDFEGLKQGDEQAALLNPGIKSLTQFVQYDSFREFDFRQYLFACQSKLLFKLNRPYEVASRGYPFIISFSKALAVYESVLPFCMREVWVVTACSTLLNATSLHYKDGIVSSELEKEFYRLQGDLYSLCRTKFMRLACLIGGFCIRGVCKRKGEFLNLEKHFGIQRKQLPLEPSVLLREANRRRASLSAGNMLEMFNRRPGLSDGIGTDSTLQSHNVQGAIMSRTNSSPGNFEDSGL</sequence>
<keyword evidence="2" id="KW-1185">Reference proteome</keyword>
<comment type="caution">
    <text evidence="1">The sequence shown here is derived from an EMBL/GenBank/DDBJ whole genome shotgun (WGS) entry which is preliminary data.</text>
</comment>
<reference evidence="2" key="1">
    <citation type="journal article" date="2023" name="Front. Plant Sci.">
        <title>Chromosomal-level genome assembly of Melastoma candidum provides insights into trichome evolution.</title>
        <authorList>
            <person name="Zhong Y."/>
            <person name="Wu W."/>
            <person name="Sun C."/>
            <person name="Zou P."/>
            <person name="Liu Y."/>
            <person name="Dai S."/>
            <person name="Zhou R."/>
        </authorList>
    </citation>
    <scope>NUCLEOTIDE SEQUENCE [LARGE SCALE GENOMIC DNA]</scope>
</reference>
<dbReference type="Proteomes" id="UP001057402">
    <property type="component" value="Chromosome 4"/>
</dbReference>
<proteinExistence type="predicted"/>
<evidence type="ECO:0000313" key="1">
    <source>
        <dbReference type="EMBL" id="KAI4374711.1"/>
    </source>
</evidence>
<name>A0ACB9R8W9_9MYRT</name>
<organism evidence="1 2">
    <name type="scientific">Melastoma candidum</name>
    <dbReference type="NCBI Taxonomy" id="119954"/>
    <lineage>
        <taxon>Eukaryota</taxon>
        <taxon>Viridiplantae</taxon>
        <taxon>Streptophyta</taxon>
        <taxon>Embryophyta</taxon>
        <taxon>Tracheophyta</taxon>
        <taxon>Spermatophyta</taxon>
        <taxon>Magnoliopsida</taxon>
        <taxon>eudicotyledons</taxon>
        <taxon>Gunneridae</taxon>
        <taxon>Pentapetalae</taxon>
        <taxon>rosids</taxon>
        <taxon>malvids</taxon>
        <taxon>Myrtales</taxon>
        <taxon>Melastomataceae</taxon>
        <taxon>Melastomatoideae</taxon>
        <taxon>Melastomateae</taxon>
        <taxon>Melastoma</taxon>
    </lineage>
</organism>
<protein>
    <submittedName>
        <fullName evidence="1">Uncharacterized protein</fullName>
    </submittedName>
</protein>
<dbReference type="EMBL" id="CM042883">
    <property type="protein sequence ID" value="KAI4374711.1"/>
    <property type="molecule type" value="Genomic_DNA"/>
</dbReference>
<evidence type="ECO:0000313" key="2">
    <source>
        <dbReference type="Proteomes" id="UP001057402"/>
    </source>
</evidence>